<gene>
    <name evidence="1" type="ORF">OLEA9_A111556</name>
</gene>
<reference evidence="1 2" key="1">
    <citation type="submission" date="2019-12" db="EMBL/GenBank/DDBJ databases">
        <authorList>
            <person name="Alioto T."/>
            <person name="Alioto T."/>
            <person name="Gomez Garrido J."/>
        </authorList>
    </citation>
    <scope>NUCLEOTIDE SEQUENCE [LARGE SCALE GENOMIC DNA]</scope>
</reference>
<dbReference type="AlphaFoldDB" id="A0A8S0UFI3"/>
<dbReference type="Gramene" id="OE9A111556T1">
    <property type="protein sequence ID" value="OE9A111556C1"/>
    <property type="gene ID" value="OE9A111556"/>
</dbReference>
<feature type="non-terminal residue" evidence="1">
    <location>
        <position position="72"/>
    </location>
</feature>
<feature type="non-terminal residue" evidence="1">
    <location>
        <position position="1"/>
    </location>
</feature>
<proteinExistence type="predicted"/>
<keyword evidence="2" id="KW-1185">Reference proteome</keyword>
<protein>
    <submittedName>
        <fullName evidence="1">Uncharacterized protein</fullName>
    </submittedName>
</protein>
<dbReference type="Proteomes" id="UP000594638">
    <property type="component" value="Unassembled WGS sequence"/>
</dbReference>
<accession>A0A8S0UFI3</accession>
<name>A0A8S0UFI3_OLEEU</name>
<evidence type="ECO:0000313" key="2">
    <source>
        <dbReference type="Proteomes" id="UP000594638"/>
    </source>
</evidence>
<evidence type="ECO:0000313" key="1">
    <source>
        <dbReference type="EMBL" id="CAA3018523.1"/>
    </source>
</evidence>
<sequence>PCSCSQRWALRASVAEGRGFLWTVASGPWTAGLQAAEASSEVGNSTAEAEARRRVKVDKIRGGLTVTVTHRT</sequence>
<organism evidence="1 2">
    <name type="scientific">Olea europaea subsp. europaea</name>
    <dbReference type="NCBI Taxonomy" id="158383"/>
    <lineage>
        <taxon>Eukaryota</taxon>
        <taxon>Viridiplantae</taxon>
        <taxon>Streptophyta</taxon>
        <taxon>Embryophyta</taxon>
        <taxon>Tracheophyta</taxon>
        <taxon>Spermatophyta</taxon>
        <taxon>Magnoliopsida</taxon>
        <taxon>eudicotyledons</taxon>
        <taxon>Gunneridae</taxon>
        <taxon>Pentapetalae</taxon>
        <taxon>asterids</taxon>
        <taxon>lamiids</taxon>
        <taxon>Lamiales</taxon>
        <taxon>Oleaceae</taxon>
        <taxon>Oleeae</taxon>
        <taxon>Olea</taxon>
    </lineage>
</organism>
<comment type="caution">
    <text evidence="1">The sequence shown here is derived from an EMBL/GenBank/DDBJ whole genome shotgun (WGS) entry which is preliminary data.</text>
</comment>
<dbReference type="EMBL" id="CACTIH010007861">
    <property type="protein sequence ID" value="CAA3018523.1"/>
    <property type="molecule type" value="Genomic_DNA"/>
</dbReference>